<keyword evidence="3" id="KW-1185">Reference proteome</keyword>
<proteinExistence type="predicted"/>
<keyword evidence="1" id="KW-0175">Coiled coil</keyword>
<organism evidence="2 3">
    <name type="scientific">Cetraspora pellucida</name>
    <dbReference type="NCBI Taxonomy" id="1433469"/>
    <lineage>
        <taxon>Eukaryota</taxon>
        <taxon>Fungi</taxon>
        <taxon>Fungi incertae sedis</taxon>
        <taxon>Mucoromycota</taxon>
        <taxon>Glomeromycotina</taxon>
        <taxon>Glomeromycetes</taxon>
        <taxon>Diversisporales</taxon>
        <taxon>Gigasporaceae</taxon>
        <taxon>Cetraspora</taxon>
    </lineage>
</organism>
<sequence length="40" mass="4753">MSKNQLLINQLLTKIDQLTVSLEEQKQENKFIKETHINEI</sequence>
<evidence type="ECO:0000256" key="1">
    <source>
        <dbReference type="SAM" id="Coils"/>
    </source>
</evidence>
<feature type="coiled-coil region" evidence="1">
    <location>
        <begin position="8"/>
        <end position="35"/>
    </location>
</feature>
<name>A0A9N9K9A1_9GLOM</name>
<accession>A0A9N9K9A1</accession>
<dbReference type="EMBL" id="CAJVQA010044304">
    <property type="protein sequence ID" value="CAG8816462.1"/>
    <property type="molecule type" value="Genomic_DNA"/>
</dbReference>
<gene>
    <name evidence="2" type="ORF">CPELLU_LOCUS19243</name>
</gene>
<evidence type="ECO:0000313" key="2">
    <source>
        <dbReference type="EMBL" id="CAG8816462.1"/>
    </source>
</evidence>
<dbReference type="AlphaFoldDB" id="A0A9N9K9A1"/>
<evidence type="ECO:0000313" key="3">
    <source>
        <dbReference type="Proteomes" id="UP000789759"/>
    </source>
</evidence>
<feature type="non-terminal residue" evidence="2">
    <location>
        <position position="40"/>
    </location>
</feature>
<comment type="caution">
    <text evidence="2">The sequence shown here is derived from an EMBL/GenBank/DDBJ whole genome shotgun (WGS) entry which is preliminary data.</text>
</comment>
<reference evidence="2" key="1">
    <citation type="submission" date="2021-06" db="EMBL/GenBank/DDBJ databases">
        <authorList>
            <person name="Kallberg Y."/>
            <person name="Tangrot J."/>
            <person name="Rosling A."/>
        </authorList>
    </citation>
    <scope>NUCLEOTIDE SEQUENCE</scope>
    <source>
        <strain evidence="2">FL966</strain>
    </source>
</reference>
<protein>
    <submittedName>
        <fullName evidence="2">22824_t:CDS:1</fullName>
    </submittedName>
</protein>
<dbReference type="Proteomes" id="UP000789759">
    <property type="component" value="Unassembled WGS sequence"/>
</dbReference>